<dbReference type="PANTHER" id="PTHR39193">
    <property type="entry name" value="5-DEOXY-GLUCURONATE ISOMERASE"/>
    <property type="match status" value="1"/>
</dbReference>
<dbReference type="InterPro" id="IPR024203">
    <property type="entry name" value="Deoxy-glucuronate_isom_IolB"/>
</dbReference>
<feature type="compositionally biased region" description="Basic and acidic residues" evidence="2">
    <location>
        <begin position="309"/>
        <end position="323"/>
    </location>
</feature>
<dbReference type="Pfam" id="PF04962">
    <property type="entry name" value="KduI"/>
    <property type="match status" value="1"/>
</dbReference>
<accession>A0A3N0GY17</accession>
<dbReference type="PIRSF" id="PIRSF036628">
    <property type="entry name" value="IolB"/>
    <property type="match status" value="1"/>
</dbReference>
<dbReference type="EMBL" id="RJSF01000003">
    <property type="protein sequence ID" value="RNM17363.1"/>
    <property type="molecule type" value="Genomic_DNA"/>
</dbReference>
<evidence type="ECO:0000313" key="3">
    <source>
        <dbReference type="EMBL" id="RNM17363.1"/>
    </source>
</evidence>
<dbReference type="GO" id="GO:0008880">
    <property type="term" value="F:glucuronate isomerase activity"/>
    <property type="evidence" value="ECO:0007669"/>
    <property type="project" value="InterPro"/>
</dbReference>
<feature type="region of interest" description="Disordered" evidence="2">
    <location>
        <begin position="300"/>
        <end position="323"/>
    </location>
</feature>
<dbReference type="EC" id="5.3.1.30" evidence="3"/>
<dbReference type="InterPro" id="IPR014710">
    <property type="entry name" value="RmlC-like_jellyroll"/>
</dbReference>
<keyword evidence="1 3" id="KW-0413">Isomerase</keyword>
<sequence length="323" mass="34867">MTVHRPWAGGEVADVSRGTVIDLTPGDAGWDWTGLKVLWLPAGEPRVVRTGESEAFVLPLSGSLTVEVTGEFGGPLATFELAGRESVFTAVTDFAYVGRGSVVTLRSVTGAEVAMPSARCTRALPPRYGAAEDVPVEVRGAGNATRQVTNFGVPGVWDHAEKLICCELITPPGNWSSYPPHKHDASEPCPVVNEEIYYYRIAGDDQVTPSRTGFGYHRTYTGAEHEAAGLEAIDELIEVRDHDVVLVPHGYHGPCIAAPGYPMYYLNVMAGPSEGRALAFCDDSAHAWVRETWATMETDPRCPVTGASGRRDDLISSSRERHS</sequence>
<evidence type="ECO:0000256" key="2">
    <source>
        <dbReference type="SAM" id="MobiDB-lite"/>
    </source>
</evidence>
<dbReference type="InterPro" id="IPR011051">
    <property type="entry name" value="RmlC_Cupin_sf"/>
</dbReference>
<keyword evidence="4" id="KW-1185">Reference proteome</keyword>
<name>A0A3N0GY17_9ACTN</name>
<dbReference type="Proteomes" id="UP000279994">
    <property type="component" value="Unassembled WGS sequence"/>
</dbReference>
<dbReference type="PANTHER" id="PTHR39193:SF1">
    <property type="entry name" value="5-DEOXY-GLUCURONATE ISOMERASE"/>
    <property type="match status" value="1"/>
</dbReference>
<dbReference type="GO" id="GO:0019310">
    <property type="term" value="P:inositol catabolic process"/>
    <property type="evidence" value="ECO:0007669"/>
    <property type="project" value="InterPro"/>
</dbReference>
<dbReference type="Gene3D" id="2.60.120.10">
    <property type="entry name" value="Jelly Rolls"/>
    <property type="match status" value="2"/>
</dbReference>
<organism evidence="3 4">
    <name type="scientific">Nocardioides pocheonensis</name>
    <dbReference type="NCBI Taxonomy" id="661485"/>
    <lineage>
        <taxon>Bacteria</taxon>
        <taxon>Bacillati</taxon>
        <taxon>Actinomycetota</taxon>
        <taxon>Actinomycetes</taxon>
        <taxon>Propionibacteriales</taxon>
        <taxon>Nocardioidaceae</taxon>
        <taxon>Nocardioides</taxon>
    </lineage>
</organism>
<reference evidence="3 4" key="1">
    <citation type="submission" date="2018-11" db="EMBL/GenBank/DDBJ databases">
        <authorList>
            <person name="Li F."/>
        </authorList>
    </citation>
    <scope>NUCLEOTIDE SEQUENCE [LARGE SCALE GENOMIC DNA]</scope>
    <source>
        <strain evidence="3 4">Gsoil 818</strain>
    </source>
</reference>
<proteinExistence type="predicted"/>
<dbReference type="OrthoDB" id="9799936at2"/>
<dbReference type="SUPFAM" id="SSF51182">
    <property type="entry name" value="RmlC-like cupins"/>
    <property type="match status" value="1"/>
</dbReference>
<gene>
    <name evidence="3" type="primary">iolB</name>
    <name evidence="3" type="ORF">EFL26_00810</name>
</gene>
<dbReference type="GO" id="GO:0102482">
    <property type="term" value="F:5-deoxy-D-glucuronate isomerase activity"/>
    <property type="evidence" value="ECO:0007669"/>
    <property type="project" value="UniProtKB-EC"/>
</dbReference>
<comment type="caution">
    <text evidence="3">The sequence shown here is derived from an EMBL/GenBank/DDBJ whole genome shotgun (WGS) entry which is preliminary data.</text>
</comment>
<dbReference type="InterPro" id="IPR021120">
    <property type="entry name" value="KduI/IolB_isomerase"/>
</dbReference>
<dbReference type="AlphaFoldDB" id="A0A3N0GY17"/>
<evidence type="ECO:0000256" key="1">
    <source>
        <dbReference type="ARBA" id="ARBA00023235"/>
    </source>
</evidence>
<evidence type="ECO:0000313" key="4">
    <source>
        <dbReference type="Proteomes" id="UP000279994"/>
    </source>
</evidence>
<protein>
    <submittedName>
        <fullName evidence="3">5-deoxy-glucuronate isomerase</fullName>
        <ecNumber evidence="3">5.3.1.30</ecNumber>
    </submittedName>
</protein>
<dbReference type="NCBIfam" id="TIGR04378">
    <property type="entry name" value="myo_inos_iolB"/>
    <property type="match status" value="1"/>
</dbReference>